<evidence type="ECO:0000313" key="4">
    <source>
        <dbReference type="Proteomes" id="UP000683507"/>
    </source>
</evidence>
<dbReference type="NCBIfam" id="NF033707">
    <property type="entry name" value="T9SS_sortase"/>
    <property type="match status" value="1"/>
</dbReference>
<dbReference type="InterPro" id="IPR001769">
    <property type="entry name" value="Gingipain"/>
</dbReference>
<dbReference type="GO" id="GO:0008234">
    <property type="term" value="F:cysteine-type peptidase activity"/>
    <property type="evidence" value="ECO:0007669"/>
    <property type="project" value="InterPro"/>
</dbReference>
<evidence type="ECO:0000256" key="1">
    <source>
        <dbReference type="ARBA" id="ARBA00022729"/>
    </source>
</evidence>
<keyword evidence="1" id="KW-0732">Signal</keyword>
<gene>
    <name evidence="3" type="ORF">CRYO30217_01257</name>
</gene>
<protein>
    <recommendedName>
        <fullName evidence="2">Gingipain domain-containing protein</fullName>
    </recommendedName>
</protein>
<dbReference type="Gene3D" id="3.40.50.1460">
    <property type="match status" value="1"/>
</dbReference>
<reference evidence="3" key="1">
    <citation type="submission" date="2021-04" db="EMBL/GenBank/DDBJ databases">
        <authorList>
            <person name="Rodrigo-Torres L."/>
            <person name="Arahal R. D."/>
            <person name="Lucena T."/>
        </authorList>
    </citation>
    <scope>NUCLEOTIDE SEQUENCE</scope>
    <source>
        <strain evidence="3">AS29M-1</strain>
    </source>
</reference>
<dbReference type="EMBL" id="OU015584">
    <property type="protein sequence ID" value="CAG5080321.1"/>
    <property type="molecule type" value="Genomic_DNA"/>
</dbReference>
<accession>A0A916JM53</accession>
<keyword evidence="4" id="KW-1185">Reference proteome</keyword>
<name>A0A916JM53_9FLAO</name>
<dbReference type="CDD" id="cd02258">
    <property type="entry name" value="Peptidase_C25_N"/>
    <property type="match status" value="1"/>
</dbReference>
<dbReference type="InterPro" id="IPR029030">
    <property type="entry name" value="Caspase-like_dom_sf"/>
</dbReference>
<dbReference type="SUPFAM" id="SSF52129">
    <property type="entry name" value="Caspase-like"/>
    <property type="match status" value="1"/>
</dbReference>
<dbReference type="Gene3D" id="2.60.40.4070">
    <property type="match status" value="1"/>
</dbReference>
<evidence type="ECO:0000259" key="2">
    <source>
        <dbReference type="Pfam" id="PF01364"/>
    </source>
</evidence>
<dbReference type="Pfam" id="PF01364">
    <property type="entry name" value="Peptidase_C25"/>
    <property type="match status" value="1"/>
</dbReference>
<dbReference type="Proteomes" id="UP000683507">
    <property type="component" value="Chromosome"/>
</dbReference>
<dbReference type="Gene3D" id="3.40.50.10390">
    <property type="entry name" value="Gingipain r, domain 1"/>
    <property type="match status" value="1"/>
</dbReference>
<evidence type="ECO:0000313" key="3">
    <source>
        <dbReference type="EMBL" id="CAG5080321.1"/>
    </source>
</evidence>
<dbReference type="InterPro" id="IPR029031">
    <property type="entry name" value="Gingipain_N_sf"/>
</dbReference>
<organism evidence="3 4">
    <name type="scientific">Parvicella tangerina</name>
    <dbReference type="NCBI Taxonomy" id="2829795"/>
    <lineage>
        <taxon>Bacteria</taxon>
        <taxon>Pseudomonadati</taxon>
        <taxon>Bacteroidota</taxon>
        <taxon>Flavobacteriia</taxon>
        <taxon>Flavobacteriales</taxon>
        <taxon>Parvicellaceae</taxon>
        <taxon>Parvicella</taxon>
    </lineage>
</organism>
<proteinExistence type="predicted"/>
<feature type="domain" description="Gingipain" evidence="2">
    <location>
        <begin position="564"/>
        <end position="945"/>
    </location>
</feature>
<dbReference type="KEGG" id="ptan:CRYO30217_01257"/>
<dbReference type="GO" id="GO:0006508">
    <property type="term" value="P:proteolysis"/>
    <property type="evidence" value="ECO:0007669"/>
    <property type="project" value="InterPro"/>
</dbReference>
<sequence length="1308" mass="145054">MDNNFVSKRFIVCLELKLIMNKTYRPLILMVFALLGAFPLISTAQESEIVEKEITYAKVDVETGEGAKEIGFSPISGFWDPTIGLPKLTLSFPTKYNDFSFEVVDVEWTGLSPEEERLVNISNNVDPEDYQESTVTSMNGQRYGVIVLVPLVWDDVNGKWQKMSRVKVEVSSSSSQILRAKSFTSSSVLSSGSGSWYRIGVDKDGLYKIDYTYLQDIGVDVSSLRSDYINIYGNAQGMLSIDNSAPRVDDITVNNILMVDGGDGLFDPGDYMVFYGKGPHTTYLEGGKMRHRSNNFTDTAYYFLNINAGGTPARIGQVAQSTLSATHTTSKFNDFIFLEEDERNLAKSGQEWMGDLFDVQLSNTYSFNVANLSVTDSLDLGVRIGISTPTSVNDAKFTASYNGKSMTVQPSIGSGQGSTSPKARLQYNSMKQSQTSGAIDVSLNFDKDGMPSSRGYLDYIEINAVRNLVMEGSQMEFYYLPSVGAGNVTAYNLSNASNVAYLWEITEPTHPAMINFTPGSTISFKMNSDSLRRFIAFTDNQYFTPTYVGEVNHQNLHGLSAVDMLIITAPEFMSAAQRLAAHHQDEGLTSHIVTQQQIFNEFSSGMRDPVAIRHFLKMFYDRAAGDPNLTPKFCTIIGDCSYDYRNRLSSNSDFVITYESEESMSSATHATDDFYVILDDSEMMRGTDLMDMAVGRIPVRTLGEANDVVDKIIAYSTINSAATDCNNCADNGEGIFGDWRNIVVMVSDDADNNAYFNDVENMYGILSGTHPDLNIEKIHTDAYQETVTPGGERNPDATEAIRTKVERGALLVNYIGHGGELGWAHEEILNVPTIRGWTNSPRLPVFMTATCEFSRYDDHDRVSAGEYVVLNRDGGGIGLFTTTRLVFTTSNRQLARVFYDTVADKVNGAPQYIGDIYKGSKNKFALNYGSSEARKFTYLGDPAVKFALPQHFVVLDSINGIALSNFNDTLKALSKVVIVGHVEDDQGNTLTNFDGFVYPKVYDKISELTTLGNSSGSYPADFEMWKNVIYKGKASVNNGYYRSSFIIPQDISYTYGTGRFSLYAEDGEEDGNGFDETAMIGGINANAPADNEGPSIALFLNNENFVDGGITDATPVLLAKVFDENGVNMVGNGIGHNIEFWIDDASESVILNDYYEADVDTYQSGQVRFQLNELDPGEHTVRFKIWDVYNNSSEETISFTVVEEAEVAIEHLLNYPNPFTTSTEFSFEHNQVCDYLDVQIQVFTISGKLVKSIEERVIADGFRVSGIHWDGRDEFGDKIGIGTYIYKVTVQNEAGAQEEKYEKLFVLN</sequence>